<evidence type="ECO:0000256" key="2">
    <source>
        <dbReference type="PIRSR" id="PIRSR603782-1"/>
    </source>
</evidence>
<dbReference type="InterPro" id="IPR006311">
    <property type="entry name" value="TAT_signal"/>
</dbReference>
<proteinExistence type="inferred from homology"/>
<feature type="binding site" evidence="2">
    <location>
        <position position="78"/>
    </location>
    <ligand>
        <name>Cu cation</name>
        <dbReference type="ChEBI" id="CHEBI:23378"/>
    </ligand>
</feature>
<dbReference type="RefSeq" id="WP_066612396.1">
    <property type="nucleotide sequence ID" value="NZ_LQQU01000023.1"/>
</dbReference>
<evidence type="ECO:0000256" key="4">
    <source>
        <dbReference type="SAM" id="SignalP"/>
    </source>
</evidence>
<protein>
    <submittedName>
        <fullName evidence="5">Electron transporter SenC</fullName>
    </submittedName>
</protein>
<dbReference type="CDD" id="cd02968">
    <property type="entry name" value="SCO"/>
    <property type="match status" value="1"/>
</dbReference>
<evidence type="ECO:0000313" key="5">
    <source>
        <dbReference type="EMBL" id="KZE31675.1"/>
    </source>
</evidence>
<evidence type="ECO:0000256" key="1">
    <source>
        <dbReference type="ARBA" id="ARBA00010996"/>
    </source>
</evidence>
<keyword evidence="3" id="KW-1015">Disulfide bond</keyword>
<dbReference type="PANTHER" id="PTHR12151:SF5">
    <property type="entry name" value="AT19154P"/>
    <property type="match status" value="1"/>
</dbReference>
<comment type="caution">
    <text evidence="5">The sequence shown here is derived from an EMBL/GenBank/DDBJ whole genome shotgun (WGS) entry which is preliminary data.</text>
</comment>
<keyword evidence="2" id="KW-0479">Metal-binding</keyword>
<dbReference type="GO" id="GO:0046872">
    <property type="term" value="F:metal ion binding"/>
    <property type="evidence" value="ECO:0007669"/>
    <property type="project" value="UniProtKB-KW"/>
</dbReference>
<dbReference type="PANTHER" id="PTHR12151">
    <property type="entry name" value="ELECTRON TRANSPORT PROTIN SCO1/SENC FAMILY MEMBER"/>
    <property type="match status" value="1"/>
</dbReference>
<dbReference type="InterPro" id="IPR003782">
    <property type="entry name" value="SCO1/SenC"/>
</dbReference>
<keyword evidence="2" id="KW-0186">Copper</keyword>
<dbReference type="PROSITE" id="PS51318">
    <property type="entry name" value="TAT"/>
    <property type="match status" value="1"/>
</dbReference>
<dbReference type="AlphaFoldDB" id="A0A165F6B5"/>
<keyword evidence="4" id="KW-0732">Signal</keyword>
<gene>
    <name evidence="5" type="ORF">AVW16_00360</name>
</gene>
<feature type="chain" id="PRO_5007857619" evidence="4">
    <location>
        <begin position="24"/>
        <end position="211"/>
    </location>
</feature>
<feature type="binding site" evidence="2">
    <location>
        <position position="74"/>
    </location>
    <ligand>
        <name>Cu cation</name>
        <dbReference type="ChEBI" id="CHEBI:23378"/>
    </ligand>
</feature>
<dbReference type="Proteomes" id="UP000076625">
    <property type="component" value="Unassembled WGS sequence"/>
</dbReference>
<evidence type="ECO:0000313" key="6">
    <source>
        <dbReference type="Proteomes" id="UP000076625"/>
    </source>
</evidence>
<dbReference type="Pfam" id="PF02630">
    <property type="entry name" value="SCO1-SenC"/>
    <property type="match status" value="1"/>
</dbReference>
<name>A0A165F6B5_9NEIS</name>
<organism evidence="5 6">
    <name type="scientific">Crenobacter luteus</name>
    <dbReference type="NCBI Taxonomy" id="1452487"/>
    <lineage>
        <taxon>Bacteria</taxon>
        <taxon>Pseudomonadati</taxon>
        <taxon>Pseudomonadota</taxon>
        <taxon>Betaproteobacteria</taxon>
        <taxon>Neisseriales</taxon>
        <taxon>Neisseriaceae</taxon>
        <taxon>Crenobacter</taxon>
    </lineage>
</organism>
<comment type="similarity">
    <text evidence="1">Belongs to the SCO1/2 family.</text>
</comment>
<evidence type="ECO:0000256" key="3">
    <source>
        <dbReference type="PIRSR" id="PIRSR603782-2"/>
    </source>
</evidence>
<feature type="disulfide bond" description="Redox-active" evidence="3">
    <location>
        <begin position="74"/>
        <end position="78"/>
    </location>
</feature>
<dbReference type="EMBL" id="LQQU01000023">
    <property type="protein sequence ID" value="KZE31675.1"/>
    <property type="molecule type" value="Genomic_DNA"/>
</dbReference>
<sequence>MNTRRNLLLGAGAAALGLLTWRAAPSRSAATATGDGDALLPNTTVLAHDGRAYRFYDDLVRDKVVAINMMYVQCSGVCPAMTANLRRVQQMLGQRLGRDVYMYSITLRPEQDRPQSLAAYAGLYRIEPDSGWLFLTGEPAELLSLRRQIGFFDPDPLVDGDTASHTGAVRIGNDRFRRWTMAPALAEPGQIVATLNHVDDRMQHTAHRAAT</sequence>
<dbReference type="Gene3D" id="3.40.30.10">
    <property type="entry name" value="Glutaredoxin"/>
    <property type="match status" value="1"/>
</dbReference>
<keyword evidence="6" id="KW-1185">Reference proteome</keyword>
<reference evidence="6" key="1">
    <citation type="submission" date="2016-01" db="EMBL/GenBank/DDBJ databases">
        <title>Draft genome of Chromobacterium sp. F49.</title>
        <authorList>
            <person name="Hong K.W."/>
        </authorList>
    </citation>
    <scope>NUCLEOTIDE SEQUENCE [LARGE SCALE GENOMIC DNA]</scope>
    <source>
        <strain evidence="6">CN10</strain>
    </source>
</reference>
<feature type="signal peptide" evidence="4">
    <location>
        <begin position="1"/>
        <end position="23"/>
    </location>
</feature>
<accession>A0A165F6B5</accession>
<dbReference type="InterPro" id="IPR036249">
    <property type="entry name" value="Thioredoxin-like_sf"/>
</dbReference>
<dbReference type="SUPFAM" id="SSF52833">
    <property type="entry name" value="Thioredoxin-like"/>
    <property type="match status" value="1"/>
</dbReference>
<dbReference type="OrthoDB" id="8550465at2"/>
<dbReference type="STRING" id="1452487.AVW16_00360"/>